<dbReference type="eggNOG" id="COG1028">
    <property type="taxonomic scope" value="Bacteria"/>
</dbReference>
<dbReference type="PANTHER" id="PTHR42879:SF2">
    <property type="entry name" value="3-OXOACYL-[ACYL-CARRIER-PROTEIN] REDUCTASE FABG"/>
    <property type="match status" value="1"/>
</dbReference>
<keyword evidence="3" id="KW-0443">Lipid metabolism</keyword>
<organism evidence="5 6">
    <name type="scientific">[Clostridium] aminophilum</name>
    <dbReference type="NCBI Taxonomy" id="1526"/>
    <lineage>
        <taxon>Bacteria</taxon>
        <taxon>Bacillati</taxon>
        <taxon>Bacillota</taxon>
        <taxon>Clostridia</taxon>
        <taxon>Lachnospirales</taxon>
        <taxon>Lachnospiraceae</taxon>
    </lineage>
</organism>
<dbReference type="PRINTS" id="PR00080">
    <property type="entry name" value="SDRFAMILY"/>
</dbReference>
<keyword evidence="2" id="KW-0560">Oxidoreductase</keyword>
<keyword evidence="6" id="KW-1185">Reference proteome</keyword>
<dbReference type="Gene3D" id="3.40.50.720">
    <property type="entry name" value="NAD(P)-binding Rossmann-like Domain"/>
    <property type="match status" value="1"/>
</dbReference>
<dbReference type="STRING" id="1526.SAMN02910262_01508"/>
<dbReference type="InterPro" id="IPR020904">
    <property type="entry name" value="Sc_DH/Rdtase_CS"/>
</dbReference>
<reference evidence="5 6" key="1">
    <citation type="submission" date="2016-10" db="EMBL/GenBank/DDBJ databases">
        <authorList>
            <person name="de Groot N.N."/>
        </authorList>
    </citation>
    <scope>NUCLEOTIDE SEQUENCE [LARGE SCALE GENOMIC DNA]</scope>
    <source>
        <strain evidence="5 6">KH1P1</strain>
    </source>
</reference>
<dbReference type="EMBL" id="FOIL01000022">
    <property type="protein sequence ID" value="SET51311.1"/>
    <property type="molecule type" value="Genomic_DNA"/>
</dbReference>
<dbReference type="PRINTS" id="PR00081">
    <property type="entry name" value="GDHRDH"/>
</dbReference>
<dbReference type="GO" id="GO:0008202">
    <property type="term" value="P:steroid metabolic process"/>
    <property type="evidence" value="ECO:0007669"/>
    <property type="project" value="UniProtKB-KW"/>
</dbReference>
<dbReference type="GO" id="GO:0016491">
    <property type="term" value="F:oxidoreductase activity"/>
    <property type="evidence" value="ECO:0007669"/>
    <property type="project" value="UniProtKB-KW"/>
</dbReference>
<dbReference type="FunFam" id="3.40.50.720:FF:000173">
    <property type="entry name" value="3-oxoacyl-[acyl-carrier protein] reductase"/>
    <property type="match status" value="1"/>
</dbReference>
<gene>
    <name evidence="5" type="ORF">SAMN04487771_102225</name>
</gene>
<keyword evidence="3" id="KW-0753">Steroid metabolism</keyword>
<dbReference type="Proteomes" id="UP000199820">
    <property type="component" value="Unassembled WGS sequence"/>
</dbReference>
<evidence type="ECO:0000256" key="3">
    <source>
        <dbReference type="ARBA" id="ARBA00023221"/>
    </source>
</evidence>
<dbReference type="InterPro" id="IPR036291">
    <property type="entry name" value="NAD(P)-bd_dom_sf"/>
</dbReference>
<dbReference type="Pfam" id="PF00106">
    <property type="entry name" value="adh_short"/>
    <property type="match status" value="1"/>
</dbReference>
<dbReference type="NCBIfam" id="NF047420">
    <property type="entry name" value="EF_P_mod_YmfI"/>
    <property type="match status" value="1"/>
</dbReference>
<dbReference type="AlphaFoldDB" id="A0A1I0F130"/>
<sequence>MNRTVLITGASRGIGRAAALKFAHEGYQCVITCLRSTDRLVQVQSEIEAMGVPCLSFTGDIGNFEDCERLFGEIHSRFGHIDVLVNNAGIAWIGLFQDMSPSEWDRMMHTNLYSVYNTCQQAVPSMVSQHSGRIINVSSVWGISGASCEVAYSAAKGAVNSFTKALAKELAPSNIQVNAVAFGCVDTEMNSELLDGDALHELEEEIPAGRLATADEAGEFIYHIATAGSYLTGQIIPFTGGWIV</sequence>
<dbReference type="PANTHER" id="PTHR42879">
    <property type="entry name" value="3-OXOACYL-(ACYL-CARRIER-PROTEIN) REDUCTASE"/>
    <property type="match status" value="1"/>
</dbReference>
<dbReference type="RefSeq" id="WP_074649547.1">
    <property type="nucleotide sequence ID" value="NZ_FOIL01000022.1"/>
</dbReference>
<dbReference type="GO" id="GO:0032787">
    <property type="term" value="P:monocarboxylic acid metabolic process"/>
    <property type="evidence" value="ECO:0007669"/>
    <property type="project" value="UniProtKB-ARBA"/>
</dbReference>
<dbReference type="InterPro" id="IPR002347">
    <property type="entry name" value="SDR_fam"/>
</dbReference>
<evidence type="ECO:0000256" key="2">
    <source>
        <dbReference type="ARBA" id="ARBA00023002"/>
    </source>
</evidence>
<evidence type="ECO:0000313" key="5">
    <source>
        <dbReference type="EMBL" id="SET51311.1"/>
    </source>
</evidence>
<dbReference type="PROSITE" id="PS00061">
    <property type="entry name" value="ADH_SHORT"/>
    <property type="match status" value="1"/>
</dbReference>
<evidence type="ECO:0000256" key="1">
    <source>
        <dbReference type="ARBA" id="ARBA00006484"/>
    </source>
</evidence>
<dbReference type="CDD" id="cd05233">
    <property type="entry name" value="SDR_c"/>
    <property type="match status" value="1"/>
</dbReference>
<proteinExistence type="inferred from homology"/>
<dbReference type="InterPro" id="IPR050259">
    <property type="entry name" value="SDR"/>
</dbReference>
<evidence type="ECO:0000256" key="4">
    <source>
        <dbReference type="RuleBase" id="RU000363"/>
    </source>
</evidence>
<dbReference type="SUPFAM" id="SSF51735">
    <property type="entry name" value="NAD(P)-binding Rossmann-fold domains"/>
    <property type="match status" value="1"/>
</dbReference>
<dbReference type="OrthoDB" id="9803333at2"/>
<accession>A0A1I0F130</accession>
<protein>
    <submittedName>
        <fullName evidence="5">3-oxoacyl-[acyl-carrier protein] reductase</fullName>
    </submittedName>
</protein>
<name>A0A1I0F130_9FIRM</name>
<evidence type="ECO:0000313" key="6">
    <source>
        <dbReference type="Proteomes" id="UP000199820"/>
    </source>
</evidence>
<comment type="similarity">
    <text evidence="1 4">Belongs to the short-chain dehydrogenases/reductases (SDR) family.</text>
</comment>